<keyword evidence="1" id="KW-0472">Membrane</keyword>
<feature type="transmembrane region" description="Helical" evidence="1">
    <location>
        <begin position="92"/>
        <end position="110"/>
    </location>
</feature>
<gene>
    <name evidence="2" type="ORF">FIU01_03735</name>
</gene>
<accession>A0A5B8CRJ3</accession>
<organism evidence="2 3">
    <name type="scientific">Methylophilus medardicus</name>
    <dbReference type="NCBI Taxonomy" id="2588534"/>
    <lineage>
        <taxon>Bacteria</taxon>
        <taxon>Pseudomonadati</taxon>
        <taxon>Pseudomonadota</taxon>
        <taxon>Betaproteobacteria</taxon>
        <taxon>Nitrosomonadales</taxon>
        <taxon>Methylophilaceae</taxon>
        <taxon>Methylophilus</taxon>
    </lineage>
</organism>
<dbReference type="NCBIfam" id="NF037970">
    <property type="entry name" value="vanZ_1"/>
    <property type="match status" value="1"/>
</dbReference>
<protein>
    <recommendedName>
        <fullName evidence="4">VanZ family protein</fullName>
    </recommendedName>
</protein>
<dbReference type="KEGG" id="mmec:FIU01_03735"/>
<evidence type="ECO:0000313" key="2">
    <source>
        <dbReference type="EMBL" id="QDC43720.1"/>
    </source>
</evidence>
<feature type="transmembrane region" description="Helical" evidence="1">
    <location>
        <begin position="39"/>
        <end position="56"/>
    </location>
</feature>
<sequence length="118" mass="13548">MRSHIVSKLIFIACFSLLTYLLLIEMAPTTDGSIYKDKIQHVIAFGGVTFWGLLAFQHRPKFILIGLAVFGALMEVLQGLVTTTRQPSVYDWWADVVGILLAWAVARVWLRWWNRRRG</sequence>
<feature type="transmembrane region" description="Helical" evidence="1">
    <location>
        <begin position="63"/>
        <end position="80"/>
    </location>
</feature>
<dbReference type="OrthoDB" id="5568182at2"/>
<dbReference type="RefSeq" id="WP_140003069.1">
    <property type="nucleotide sequence ID" value="NZ_CP040946.1"/>
</dbReference>
<dbReference type="Proteomes" id="UP000311008">
    <property type="component" value="Chromosome"/>
</dbReference>
<keyword evidence="1" id="KW-1133">Transmembrane helix</keyword>
<dbReference type="PANTHER" id="PTHR28008:SF1">
    <property type="entry name" value="DOMAIN PROTEIN, PUTATIVE (AFU_ORTHOLOGUE AFUA_3G10980)-RELATED"/>
    <property type="match status" value="1"/>
</dbReference>
<evidence type="ECO:0000256" key="1">
    <source>
        <dbReference type="SAM" id="Phobius"/>
    </source>
</evidence>
<name>A0A5B8CRJ3_9PROT</name>
<evidence type="ECO:0008006" key="4">
    <source>
        <dbReference type="Google" id="ProtNLM"/>
    </source>
</evidence>
<keyword evidence="3" id="KW-1185">Reference proteome</keyword>
<reference evidence="3" key="1">
    <citation type="journal article" date="2019" name="ISME J.">
        <title>Evolution in action: habitat transition from sediment to the pelagial leads to genome streamlining in Methylophilaceae.</title>
        <authorList>
            <person name="Salcher M."/>
            <person name="Schaefle D."/>
            <person name="Kaspar M."/>
            <person name="Neuenschwander S.M."/>
            <person name="Ghai R."/>
        </authorList>
    </citation>
    <scope>NUCLEOTIDE SEQUENCE [LARGE SCALE GENOMIC DNA]</scope>
    <source>
        <strain evidence="3">MMS-M-51</strain>
    </source>
</reference>
<dbReference type="EMBL" id="CP040946">
    <property type="protein sequence ID" value="QDC43720.1"/>
    <property type="molecule type" value="Genomic_DNA"/>
</dbReference>
<feature type="transmembrane region" description="Helical" evidence="1">
    <location>
        <begin position="9"/>
        <end position="27"/>
    </location>
</feature>
<proteinExistence type="predicted"/>
<evidence type="ECO:0000313" key="3">
    <source>
        <dbReference type="Proteomes" id="UP000311008"/>
    </source>
</evidence>
<dbReference type="PANTHER" id="PTHR28008">
    <property type="entry name" value="DOMAIN PROTEIN, PUTATIVE (AFU_ORTHOLOGUE AFUA_3G10980)-RELATED"/>
    <property type="match status" value="1"/>
</dbReference>
<keyword evidence="1" id="KW-0812">Transmembrane</keyword>
<dbReference type="AlphaFoldDB" id="A0A5B8CRJ3"/>